<keyword evidence="1" id="KW-0732">Signal</keyword>
<feature type="chain" id="PRO_5039006455" evidence="1">
    <location>
        <begin position="21"/>
        <end position="443"/>
    </location>
</feature>
<dbReference type="AlphaFoldDB" id="A0A917W7Q7"/>
<dbReference type="PANTHER" id="PTHR43649">
    <property type="entry name" value="ARABINOSE-BINDING PROTEIN-RELATED"/>
    <property type="match status" value="1"/>
</dbReference>
<organism evidence="2 3">
    <name type="scientific">Microlunatus endophyticus</name>
    <dbReference type="NCBI Taxonomy" id="1716077"/>
    <lineage>
        <taxon>Bacteria</taxon>
        <taxon>Bacillati</taxon>
        <taxon>Actinomycetota</taxon>
        <taxon>Actinomycetes</taxon>
        <taxon>Propionibacteriales</taxon>
        <taxon>Propionibacteriaceae</taxon>
        <taxon>Microlunatus</taxon>
    </lineage>
</organism>
<comment type="caution">
    <text evidence="2">The sequence shown here is derived from an EMBL/GenBank/DDBJ whole genome shotgun (WGS) entry which is preliminary data.</text>
</comment>
<dbReference type="InterPro" id="IPR050490">
    <property type="entry name" value="Bact_solute-bd_prot1"/>
</dbReference>
<name>A0A917W7Q7_9ACTN</name>
<dbReference type="SUPFAM" id="SSF53850">
    <property type="entry name" value="Periplasmic binding protein-like II"/>
    <property type="match status" value="1"/>
</dbReference>
<protein>
    <submittedName>
        <fullName evidence="2">ABC transporter substrate-binding protein</fullName>
    </submittedName>
</protein>
<evidence type="ECO:0000313" key="3">
    <source>
        <dbReference type="Proteomes" id="UP000613840"/>
    </source>
</evidence>
<dbReference type="InterPro" id="IPR006059">
    <property type="entry name" value="SBP"/>
</dbReference>
<proteinExistence type="predicted"/>
<evidence type="ECO:0000256" key="1">
    <source>
        <dbReference type="SAM" id="SignalP"/>
    </source>
</evidence>
<dbReference type="EMBL" id="BMMZ01000009">
    <property type="protein sequence ID" value="GGL73318.1"/>
    <property type="molecule type" value="Genomic_DNA"/>
</dbReference>
<feature type="signal peptide" evidence="1">
    <location>
        <begin position="1"/>
        <end position="20"/>
    </location>
</feature>
<gene>
    <name evidence="2" type="ORF">GCM10011575_34590</name>
</gene>
<reference evidence="2" key="2">
    <citation type="submission" date="2020-09" db="EMBL/GenBank/DDBJ databases">
        <authorList>
            <person name="Sun Q."/>
            <person name="Zhou Y."/>
        </authorList>
    </citation>
    <scope>NUCLEOTIDE SEQUENCE</scope>
    <source>
        <strain evidence="2">CGMCC 4.7306</strain>
    </source>
</reference>
<dbReference type="Pfam" id="PF01547">
    <property type="entry name" value="SBP_bac_1"/>
    <property type="match status" value="1"/>
</dbReference>
<evidence type="ECO:0000313" key="2">
    <source>
        <dbReference type="EMBL" id="GGL73318.1"/>
    </source>
</evidence>
<dbReference type="PROSITE" id="PS51257">
    <property type="entry name" value="PROKAR_LIPOPROTEIN"/>
    <property type="match status" value="1"/>
</dbReference>
<dbReference type="Proteomes" id="UP000613840">
    <property type="component" value="Unassembled WGS sequence"/>
</dbReference>
<accession>A0A917W7Q7</accession>
<sequence length="443" mass="47551">MRRLRTAVAVLTVATLAASAAACSSSKSGGGTSADAPQTVLIWDTGLLGKTNDNGSAKSDSFLHQAASNFHATHKNITIKIVEQGGDISANAAQFKAASIAGNGPDIHIQYTGGPTLSFSKYFVDLSEVLGKDTLSQFNGLNTVRKNYEPSGSLLALPYGSGTYFTVWYNKKLLKQAGLDPDYQPTSWQDLISEGQKYHTATGKPAFYVADLEGYVGAWVVAALAAGNLGSTAFTDQYSGKTKINTPAMQQAYTTWSNFFKTGLINKDAGEVSNGDADQGFIQGKAPIYFSGTWGDVGMYQKFKDNVGWSFIPMEQDAKFSDVAAGGPQVAISVTNYSKHQAAAEEFVKYLAEPKTQDLYVKLGQTEGSSNKQGDTSVIKNPLLKQQAEKLKTTQTIVYPFDNVMPQSVIDLYYRLDASTFLGKTTPQSAVQQLQAALDAEQG</sequence>
<dbReference type="Gene3D" id="3.40.190.10">
    <property type="entry name" value="Periplasmic binding protein-like II"/>
    <property type="match status" value="2"/>
</dbReference>
<keyword evidence="3" id="KW-1185">Reference proteome</keyword>
<reference evidence="2" key="1">
    <citation type="journal article" date="2014" name="Int. J. Syst. Evol. Microbiol.">
        <title>Complete genome sequence of Corynebacterium casei LMG S-19264T (=DSM 44701T), isolated from a smear-ripened cheese.</title>
        <authorList>
            <consortium name="US DOE Joint Genome Institute (JGI-PGF)"/>
            <person name="Walter F."/>
            <person name="Albersmeier A."/>
            <person name="Kalinowski J."/>
            <person name="Ruckert C."/>
        </authorList>
    </citation>
    <scope>NUCLEOTIDE SEQUENCE</scope>
    <source>
        <strain evidence="2">CGMCC 4.7306</strain>
    </source>
</reference>